<dbReference type="InterPro" id="IPR050832">
    <property type="entry name" value="Bact_Acetyltransf"/>
</dbReference>
<dbReference type="EMBL" id="JAMQAW010000010">
    <property type="protein sequence ID" value="MCM2389105.1"/>
    <property type="molecule type" value="Genomic_DNA"/>
</dbReference>
<reference evidence="4" key="1">
    <citation type="submission" date="2022-06" db="EMBL/GenBank/DDBJ databases">
        <title>Genome public.</title>
        <authorList>
            <person name="Sun Q."/>
        </authorList>
    </citation>
    <scope>NUCLEOTIDE SEQUENCE</scope>
    <source>
        <strain evidence="4">CWNU-1</strain>
    </source>
</reference>
<organism evidence="4 5">
    <name type="scientific">Streptomyces albipurpureus</name>
    <dbReference type="NCBI Taxonomy" id="2897419"/>
    <lineage>
        <taxon>Bacteria</taxon>
        <taxon>Bacillati</taxon>
        <taxon>Actinomycetota</taxon>
        <taxon>Actinomycetes</taxon>
        <taxon>Kitasatosporales</taxon>
        <taxon>Streptomycetaceae</taxon>
        <taxon>Streptomyces</taxon>
    </lineage>
</organism>
<dbReference type="Gene3D" id="3.40.630.30">
    <property type="match status" value="1"/>
</dbReference>
<comment type="caution">
    <text evidence="4">The sequence shown here is derived from an EMBL/GenBank/DDBJ whole genome shotgun (WGS) entry which is preliminary data.</text>
</comment>
<dbReference type="PROSITE" id="PS51186">
    <property type="entry name" value="GNAT"/>
    <property type="match status" value="1"/>
</dbReference>
<gene>
    <name evidence="4" type="ORF">NBG84_12500</name>
</gene>
<evidence type="ECO:0000313" key="5">
    <source>
        <dbReference type="Proteomes" id="UP001431429"/>
    </source>
</evidence>
<evidence type="ECO:0000313" key="4">
    <source>
        <dbReference type="EMBL" id="MCM2389105.1"/>
    </source>
</evidence>
<feature type="domain" description="N-acetyltransferase" evidence="3">
    <location>
        <begin position="164"/>
        <end position="311"/>
    </location>
</feature>
<keyword evidence="1" id="KW-0808">Transferase</keyword>
<sequence length="311" mass="34658">MDELIVRPAVPGDAAEICRLLNAVDLAEIGRAETDQHEVEADLSHPEAALEENSWLAFRGGELVGYGLMWDDSGAERIDMDQYILPGHQDAGEYLLQLMEAHAIRRATGNGAKKAVVHMHLNVRPTLDTTLLIDRGWHTVRRYHALTRELAPTVDLLPEPPPGLTLRDCREETDRRAAHRLIEETFAEHFDHQTRTYQQWLDDRGAHIDWSLVWIASLPGTGDVAVLLTRNDRESMGWISNLGVRKEARGRGIAGHLLRHAFGVYAGLGRDTLGLGVDIGNETGALRLYESHGMTTHFAVDTWEVTLPAVP</sequence>
<dbReference type="InterPro" id="IPR016181">
    <property type="entry name" value="Acyl_CoA_acyltransferase"/>
</dbReference>
<dbReference type="CDD" id="cd04301">
    <property type="entry name" value="NAT_SF"/>
    <property type="match status" value="1"/>
</dbReference>
<dbReference type="SUPFAM" id="SSF55729">
    <property type="entry name" value="Acyl-CoA N-acyltransferases (Nat)"/>
    <property type="match status" value="2"/>
</dbReference>
<evidence type="ECO:0000256" key="1">
    <source>
        <dbReference type="ARBA" id="ARBA00022679"/>
    </source>
</evidence>
<evidence type="ECO:0000259" key="3">
    <source>
        <dbReference type="PROSITE" id="PS51186"/>
    </source>
</evidence>
<dbReference type="Pfam" id="PF00583">
    <property type="entry name" value="Acetyltransf_1"/>
    <property type="match status" value="1"/>
</dbReference>
<keyword evidence="2" id="KW-0012">Acyltransferase</keyword>
<dbReference type="Proteomes" id="UP001431429">
    <property type="component" value="Unassembled WGS sequence"/>
</dbReference>
<accession>A0ABT0ULW8</accession>
<protein>
    <submittedName>
        <fullName evidence="4">GNAT family N-acetyltransferase</fullName>
    </submittedName>
</protein>
<proteinExistence type="predicted"/>
<dbReference type="InterPro" id="IPR000182">
    <property type="entry name" value="GNAT_dom"/>
</dbReference>
<name>A0ABT0ULW8_9ACTN</name>
<keyword evidence="5" id="KW-1185">Reference proteome</keyword>
<dbReference type="RefSeq" id="WP_250919450.1">
    <property type="nucleotide sequence ID" value="NZ_JAMQAW010000010.1"/>
</dbReference>
<dbReference type="PANTHER" id="PTHR43877">
    <property type="entry name" value="AMINOALKYLPHOSPHONATE N-ACETYLTRANSFERASE-RELATED-RELATED"/>
    <property type="match status" value="1"/>
</dbReference>
<dbReference type="PANTHER" id="PTHR43877:SF2">
    <property type="entry name" value="AMINOALKYLPHOSPHONATE N-ACETYLTRANSFERASE-RELATED"/>
    <property type="match status" value="1"/>
</dbReference>
<evidence type="ECO:0000256" key="2">
    <source>
        <dbReference type="ARBA" id="ARBA00023315"/>
    </source>
</evidence>